<accession>A0ABD0L392</accession>
<gene>
    <name evidence="5" type="ORF">BaRGS_00014667</name>
</gene>
<keyword evidence="6" id="KW-1185">Reference proteome</keyword>
<feature type="compositionally biased region" description="Basic and acidic residues" evidence="4">
    <location>
        <begin position="1"/>
        <end position="12"/>
    </location>
</feature>
<dbReference type="PANTHER" id="PTHR13382">
    <property type="entry name" value="MITOCHONDRIAL ATP SYNTHASE COUPLING FACTOR B"/>
    <property type="match status" value="1"/>
</dbReference>
<dbReference type="Gene3D" id="1.10.10.970">
    <property type="entry name" value="RNA 2'-phosphotransferase, Tpt1/KptA family, N-terminal domain"/>
    <property type="match status" value="1"/>
</dbReference>
<dbReference type="PANTHER" id="PTHR13382:SF67">
    <property type="entry name" value="SCF E3 UBIQUITIN LIGASE COMPLEX F-BOX PROTEIN POF2"/>
    <property type="match status" value="1"/>
</dbReference>
<evidence type="ECO:0000256" key="3">
    <source>
        <dbReference type="ARBA" id="ARBA00047949"/>
    </source>
</evidence>
<evidence type="ECO:0000313" key="5">
    <source>
        <dbReference type="EMBL" id="KAK7494009.1"/>
    </source>
</evidence>
<dbReference type="InterPro" id="IPR042080">
    <property type="entry name" value="RNA_2'-PTrans_N"/>
</dbReference>
<dbReference type="SUPFAM" id="SSF56399">
    <property type="entry name" value="ADP-ribosylation"/>
    <property type="match status" value="1"/>
</dbReference>
<dbReference type="AlphaFoldDB" id="A0ABD0L392"/>
<dbReference type="GO" id="GO:0000215">
    <property type="term" value="F:tRNA 2'-phosphotransferase activity"/>
    <property type="evidence" value="ECO:0007669"/>
    <property type="project" value="UniProtKB-EC"/>
</dbReference>
<organism evidence="5 6">
    <name type="scientific">Batillaria attramentaria</name>
    <dbReference type="NCBI Taxonomy" id="370345"/>
    <lineage>
        <taxon>Eukaryota</taxon>
        <taxon>Metazoa</taxon>
        <taxon>Spiralia</taxon>
        <taxon>Lophotrochozoa</taxon>
        <taxon>Mollusca</taxon>
        <taxon>Gastropoda</taxon>
        <taxon>Caenogastropoda</taxon>
        <taxon>Sorbeoconcha</taxon>
        <taxon>Cerithioidea</taxon>
        <taxon>Batillariidae</taxon>
        <taxon>Batillaria</taxon>
    </lineage>
</organism>
<dbReference type="EMBL" id="JACVVK020000087">
    <property type="protein sequence ID" value="KAK7494009.1"/>
    <property type="molecule type" value="Genomic_DNA"/>
</dbReference>
<dbReference type="Pfam" id="PF01885">
    <property type="entry name" value="PTS_2-RNA"/>
    <property type="match status" value="1"/>
</dbReference>
<dbReference type="SMART" id="SM00367">
    <property type="entry name" value="LRR_CC"/>
    <property type="match status" value="3"/>
</dbReference>
<dbReference type="InterPro" id="IPR002745">
    <property type="entry name" value="Ptrans_KptA/Tpt1"/>
</dbReference>
<proteinExistence type="predicted"/>
<feature type="compositionally biased region" description="Basic and acidic residues" evidence="4">
    <location>
        <begin position="25"/>
        <end position="34"/>
    </location>
</feature>
<dbReference type="Proteomes" id="UP001519460">
    <property type="component" value="Unassembled WGS sequence"/>
</dbReference>
<reference evidence="5 6" key="1">
    <citation type="journal article" date="2023" name="Sci. Data">
        <title>Genome assembly of the Korean intertidal mud-creeper Batillaria attramentaria.</title>
        <authorList>
            <person name="Patra A.K."/>
            <person name="Ho P.T."/>
            <person name="Jun S."/>
            <person name="Lee S.J."/>
            <person name="Kim Y."/>
            <person name="Won Y.J."/>
        </authorList>
    </citation>
    <scope>NUCLEOTIDE SEQUENCE [LARGE SCALE GENOMIC DNA]</scope>
    <source>
        <strain evidence="5">Wonlab-2016</strain>
    </source>
</reference>
<dbReference type="InterPro" id="IPR032675">
    <property type="entry name" value="LRR_dom_sf"/>
</dbReference>
<evidence type="ECO:0000313" key="6">
    <source>
        <dbReference type="Proteomes" id="UP001519460"/>
    </source>
</evidence>
<comment type="catalytic activity">
    <reaction evidence="3">
        <text>2'-phospho-[ligated tRNA] + NAD(+) = mature tRNA + ADP-alpha-D-ribose 1'',2''-cyclic phosphate + nicotinamide</text>
        <dbReference type="Rhea" id="RHEA:23324"/>
        <dbReference type="Rhea" id="RHEA-COMP:11106"/>
        <dbReference type="Rhea" id="RHEA-COMP:11107"/>
        <dbReference type="ChEBI" id="CHEBI:17154"/>
        <dbReference type="ChEBI" id="CHEBI:57540"/>
        <dbReference type="ChEBI" id="CHEBI:76596"/>
        <dbReference type="ChEBI" id="CHEBI:82883"/>
        <dbReference type="ChEBI" id="CHEBI:85027"/>
        <dbReference type="EC" id="2.7.1.160"/>
    </reaction>
</comment>
<feature type="region of interest" description="Disordered" evidence="4">
    <location>
        <begin position="1"/>
        <end position="34"/>
    </location>
</feature>
<evidence type="ECO:0000256" key="1">
    <source>
        <dbReference type="ARBA" id="ARBA00003343"/>
    </source>
</evidence>
<comment type="caution">
    <text evidence="5">The sequence shown here is derived from an EMBL/GenBank/DDBJ whole genome shotgun (WGS) entry which is preliminary data.</text>
</comment>
<evidence type="ECO:0000256" key="2">
    <source>
        <dbReference type="ARBA" id="ARBA00012007"/>
    </source>
</evidence>
<sequence length="343" mass="39234">MEARNDNEETLRNDSGGENTEEETAEARKEREMRRERLSKRMSYVLRYAALKEGLQVDGSGFVNLRDLMALPLMSQYTEGEIMEEIRSSQSHRGSSRFDCRTEIGKTLVRAAYGRRLEKNPCHEGSSVFTLFETSMQTVIGHLEDYDLQDFPDEYIIASMLSRLKRQKKLSNRLLKVLLVPALEHLDLEDINLTQNTLRLIYQQCPHLKTLSLRNCSYIVTDNMLSQLTKKLPNLEFLNLTGCSHLTDQCVKPLIKNLSRLKRVGLSFNKGITETAVIEFLQKAPALKHLDIFGLRTTAEGKEEIDRLRTERGIVVILKGLEEKDETGAVTHIKPTYPNGMMI</sequence>
<dbReference type="InterPro" id="IPR006553">
    <property type="entry name" value="Leu-rich_rpt_Cys-con_subtyp"/>
</dbReference>
<dbReference type="Gene3D" id="3.80.10.10">
    <property type="entry name" value="Ribonuclease Inhibitor"/>
    <property type="match status" value="1"/>
</dbReference>
<dbReference type="EC" id="2.7.1.160" evidence="2"/>
<protein>
    <recommendedName>
        <fullName evidence="2">2'-phosphotransferase</fullName>
        <ecNumber evidence="2">2.7.1.160</ecNumber>
    </recommendedName>
</protein>
<evidence type="ECO:0000256" key="4">
    <source>
        <dbReference type="SAM" id="MobiDB-lite"/>
    </source>
</evidence>
<name>A0ABD0L392_9CAEN</name>
<dbReference type="InterPro" id="IPR050648">
    <property type="entry name" value="F-box_LRR-repeat"/>
</dbReference>
<comment type="function">
    <text evidence="1">Catalyzes the last step of tRNA splicing, the transfer of the splice junction 2'-phosphate from ligated tRNA to NAD to produce ADP-ribose 1''-2'' cyclic phosphate.</text>
</comment>
<dbReference type="SUPFAM" id="SSF52047">
    <property type="entry name" value="RNI-like"/>
    <property type="match status" value="1"/>
</dbReference>